<comment type="subcellular location">
    <subcellularLocation>
        <location evidence="1">Membrane</location>
        <topology evidence="1">Multi-pass membrane protein</topology>
    </subcellularLocation>
</comment>
<evidence type="ECO:0000313" key="12">
    <source>
        <dbReference type="EMBL" id="OQS54230.1"/>
    </source>
</evidence>
<feature type="transmembrane region" description="Helical" evidence="8">
    <location>
        <begin position="950"/>
        <end position="970"/>
    </location>
</feature>
<dbReference type="GO" id="GO:0005886">
    <property type="term" value="C:plasma membrane"/>
    <property type="evidence" value="ECO:0007669"/>
    <property type="project" value="TreeGrafter"/>
</dbReference>
<dbReference type="SUPFAM" id="SSF81665">
    <property type="entry name" value="Calcium ATPase, transmembrane domain M"/>
    <property type="match status" value="1"/>
</dbReference>
<dbReference type="STRING" id="646526.A0A1W0E4R9"/>
<dbReference type="InterPro" id="IPR023298">
    <property type="entry name" value="ATPase_P-typ_TM_dom_sf"/>
</dbReference>
<dbReference type="AlphaFoldDB" id="A0A1W0E4R9"/>
<evidence type="ECO:0000256" key="2">
    <source>
        <dbReference type="ARBA" id="ARBA00022692"/>
    </source>
</evidence>
<dbReference type="InterPro" id="IPR001757">
    <property type="entry name" value="P_typ_ATPase"/>
</dbReference>
<feature type="transmembrane region" description="Helical" evidence="8">
    <location>
        <begin position="387"/>
        <end position="415"/>
    </location>
</feature>
<dbReference type="Pfam" id="PF00122">
    <property type="entry name" value="E1-E2_ATPase"/>
    <property type="match status" value="1"/>
</dbReference>
<dbReference type="SFLD" id="SFLDF00027">
    <property type="entry name" value="p-type_atpase"/>
    <property type="match status" value="1"/>
</dbReference>
<dbReference type="Gene3D" id="3.40.1110.10">
    <property type="entry name" value="Calcium-transporting ATPase, cytoplasmic domain N"/>
    <property type="match status" value="1"/>
</dbReference>
<dbReference type="GO" id="GO:0016887">
    <property type="term" value="F:ATP hydrolysis activity"/>
    <property type="evidence" value="ECO:0007669"/>
    <property type="project" value="InterPro"/>
</dbReference>
<dbReference type="Gene3D" id="1.20.1110.10">
    <property type="entry name" value="Calcium-transporting ATPase, transmembrane domain"/>
    <property type="match status" value="1"/>
</dbReference>
<dbReference type="SUPFAM" id="SSF81660">
    <property type="entry name" value="Metal cation-transporting ATPase, ATP-binding domain N"/>
    <property type="match status" value="1"/>
</dbReference>
<evidence type="ECO:0000256" key="8">
    <source>
        <dbReference type="SAM" id="Phobius"/>
    </source>
</evidence>
<dbReference type="InterPro" id="IPR036412">
    <property type="entry name" value="HAD-like_sf"/>
</dbReference>
<dbReference type="VEuPathDB" id="MicrosporidiaDB:EHP00_902"/>
<dbReference type="GO" id="GO:0005802">
    <property type="term" value="C:trans-Golgi network"/>
    <property type="evidence" value="ECO:0007669"/>
    <property type="project" value="TreeGrafter"/>
</dbReference>
<dbReference type="PROSITE" id="PS00154">
    <property type="entry name" value="ATPASE_E1_E2"/>
    <property type="match status" value="1"/>
</dbReference>
<feature type="transmembrane region" description="Helical" evidence="8">
    <location>
        <begin position="921"/>
        <end position="938"/>
    </location>
</feature>
<dbReference type="Pfam" id="PF16209">
    <property type="entry name" value="PhoLip_ATPase_N"/>
    <property type="match status" value="1"/>
</dbReference>
<feature type="transmembrane region" description="Helical" evidence="8">
    <location>
        <begin position="38"/>
        <end position="55"/>
    </location>
</feature>
<dbReference type="SUPFAM" id="SSF81653">
    <property type="entry name" value="Calcium ATPase, transduction domain A"/>
    <property type="match status" value="1"/>
</dbReference>
<protein>
    <submittedName>
        <fullName evidence="12">Atp11c</fullName>
    </submittedName>
</protein>
<dbReference type="SFLD" id="SFLDS00003">
    <property type="entry name" value="Haloacid_Dehalogenase"/>
    <property type="match status" value="1"/>
</dbReference>
<name>A0A1W0E4R9_9MICR</name>
<keyword evidence="2 8" id="KW-0812">Transmembrane</keyword>
<dbReference type="OrthoDB" id="377733at2759"/>
<keyword evidence="5" id="KW-1278">Translocase</keyword>
<feature type="transmembrane region" description="Helical" evidence="8">
    <location>
        <begin position="1016"/>
        <end position="1039"/>
    </location>
</feature>
<dbReference type="GO" id="GO:0140326">
    <property type="term" value="F:ATPase-coupled intramembrane lipid transporter activity"/>
    <property type="evidence" value="ECO:0007669"/>
    <property type="project" value="TreeGrafter"/>
</dbReference>
<dbReference type="NCBIfam" id="TIGR01494">
    <property type="entry name" value="ATPase_P-type"/>
    <property type="match status" value="1"/>
</dbReference>
<dbReference type="EMBL" id="MNPJ01000021">
    <property type="protein sequence ID" value="OQS54230.1"/>
    <property type="molecule type" value="Genomic_DNA"/>
</dbReference>
<dbReference type="GO" id="GO:0045332">
    <property type="term" value="P:phospholipid translocation"/>
    <property type="evidence" value="ECO:0007669"/>
    <property type="project" value="TreeGrafter"/>
</dbReference>
<dbReference type="PANTHER" id="PTHR24092:SF150">
    <property type="entry name" value="PHOSPHOLIPID-TRANSPORTING ATPASE"/>
    <property type="match status" value="1"/>
</dbReference>
<dbReference type="Gene3D" id="3.40.50.1000">
    <property type="entry name" value="HAD superfamily/HAD-like"/>
    <property type="match status" value="2"/>
</dbReference>
<comment type="caution">
    <text evidence="12">The sequence shown here is derived from an EMBL/GenBank/DDBJ whole genome shotgun (WGS) entry which is preliminary data.</text>
</comment>
<organism evidence="12 13">
    <name type="scientific">Ecytonucleospora hepatopenaei</name>
    <dbReference type="NCBI Taxonomy" id="646526"/>
    <lineage>
        <taxon>Eukaryota</taxon>
        <taxon>Fungi</taxon>
        <taxon>Fungi incertae sedis</taxon>
        <taxon>Microsporidia</taxon>
        <taxon>Enterocytozoonidae</taxon>
        <taxon>Ecytonucleospora</taxon>
    </lineage>
</organism>
<feature type="transmembrane region" description="Helical" evidence="8">
    <location>
        <begin position="1077"/>
        <end position="1101"/>
    </location>
</feature>
<dbReference type="PRINTS" id="PR00119">
    <property type="entry name" value="CATATPASE"/>
</dbReference>
<dbReference type="Gene3D" id="2.70.150.10">
    <property type="entry name" value="Calcium-transporting ATPase, cytoplasmic transduction domain A"/>
    <property type="match status" value="1"/>
</dbReference>
<dbReference type="InterPro" id="IPR044492">
    <property type="entry name" value="P_typ_ATPase_HD_dom"/>
</dbReference>
<evidence type="ECO:0000256" key="5">
    <source>
        <dbReference type="ARBA" id="ARBA00022967"/>
    </source>
</evidence>
<keyword evidence="6 8" id="KW-1133">Transmembrane helix</keyword>
<evidence type="ECO:0000256" key="7">
    <source>
        <dbReference type="ARBA" id="ARBA00023136"/>
    </source>
</evidence>
<dbReference type="InterPro" id="IPR023214">
    <property type="entry name" value="HAD_sf"/>
</dbReference>
<dbReference type="Pfam" id="PF00702">
    <property type="entry name" value="Hydrolase"/>
    <property type="match status" value="1"/>
</dbReference>
<evidence type="ECO:0000259" key="9">
    <source>
        <dbReference type="Pfam" id="PF00122"/>
    </source>
</evidence>
<proteinExistence type="predicted"/>
<dbReference type="SFLD" id="SFLDG00002">
    <property type="entry name" value="C1.7:_P-type_atpase_like"/>
    <property type="match status" value="1"/>
</dbReference>
<feature type="domain" description="P-type ATPase A" evidence="9">
    <location>
        <begin position="112"/>
        <end position="180"/>
    </location>
</feature>
<feature type="transmembrane region" description="Helical" evidence="8">
    <location>
        <begin position="1121"/>
        <end position="1144"/>
    </location>
</feature>
<evidence type="ECO:0000313" key="13">
    <source>
        <dbReference type="Proteomes" id="UP000192758"/>
    </source>
</evidence>
<dbReference type="GO" id="GO:0005524">
    <property type="term" value="F:ATP binding"/>
    <property type="evidence" value="ECO:0007669"/>
    <property type="project" value="InterPro"/>
</dbReference>
<feature type="transmembrane region" description="Helical" evidence="8">
    <location>
        <begin position="1051"/>
        <end position="1070"/>
    </location>
</feature>
<keyword evidence="13" id="KW-1185">Reference proteome</keyword>
<evidence type="ECO:0000256" key="1">
    <source>
        <dbReference type="ARBA" id="ARBA00004141"/>
    </source>
</evidence>
<reference evidence="12 13" key="1">
    <citation type="journal article" date="2017" name="Environ. Microbiol.">
        <title>Decay of the glycolytic pathway and adaptation to intranuclear parasitism within Enterocytozoonidae microsporidia.</title>
        <authorList>
            <person name="Wiredu Boakye D."/>
            <person name="Jaroenlak P."/>
            <person name="Prachumwat A."/>
            <person name="Williams T.A."/>
            <person name="Bateman K.S."/>
            <person name="Itsathitphaisarn O."/>
            <person name="Sritunyalucksana K."/>
            <person name="Paszkiewicz K.H."/>
            <person name="Moore K.A."/>
            <person name="Stentiford G.D."/>
            <person name="Williams B.A."/>
        </authorList>
    </citation>
    <scope>NUCLEOTIDE SEQUENCE [LARGE SCALE GENOMIC DNA]</scope>
    <source>
        <strain evidence="12 13">TH1</strain>
    </source>
</reference>
<keyword evidence="4" id="KW-0460">Magnesium</keyword>
<dbReference type="InterPro" id="IPR008250">
    <property type="entry name" value="ATPase_P-typ_transduc_dom_A_sf"/>
</dbReference>
<feature type="transmembrane region" description="Helical" evidence="8">
    <location>
        <begin position="345"/>
        <end position="367"/>
    </location>
</feature>
<dbReference type="InterPro" id="IPR018303">
    <property type="entry name" value="ATPase_P-typ_P_site"/>
</dbReference>
<dbReference type="InterPro" id="IPR023299">
    <property type="entry name" value="ATPase_P-typ_cyto_dom_N"/>
</dbReference>
<evidence type="ECO:0000259" key="11">
    <source>
        <dbReference type="Pfam" id="PF16212"/>
    </source>
</evidence>
<dbReference type="Pfam" id="PF16212">
    <property type="entry name" value="PhoLip_ATPase_C"/>
    <property type="match status" value="1"/>
</dbReference>
<dbReference type="SUPFAM" id="SSF56784">
    <property type="entry name" value="HAD-like"/>
    <property type="match status" value="1"/>
</dbReference>
<keyword evidence="3" id="KW-0479">Metal-binding</keyword>
<evidence type="ECO:0000256" key="6">
    <source>
        <dbReference type="ARBA" id="ARBA00022989"/>
    </source>
</evidence>
<sequence>MLVEKHRNKNNLANRIVSSKYTLLNFIPKNIFIQLSKASTFFFFITLILLCIPAVSPFEPYSYALAFSIVVGTSMIKDGIEDYNRHKEDNEANSRKVLRVKMQITENQKLEHDFTTVENVNCGDILFIKENEMVPADCLVIKSFDFVKNNNKEGNTCEFRIEPNNECYVETSNLDGETNLKKKYNLFGTHLNKECVVCGKDFEFDKKESLNDENCKNEDDFPLFVLHKCICIKSMYENITEYNIKDTGETFTEYHAKIFFNDLKDELKENKYNRVNRNNAQAVANDVIKSKYASIKNVLLRGSVVKNTSAVAVLSLSVGEETKMSRSLKKLPTGKSSFASKTDSVIYIILYIYLIMFLSTILYAMFNTSISTPLSNLDIVKSFFTNYILYTYLIPLSLFVTIEIARIFHVLYVAYDKDMTYTNNGPNSEGLINAKCRNSNVIEDLGLVDFILTDKTGTLTNNQMVLKKYLVKKDEEYINVDYHEYLDENKTKQFENNTMFILNMLVCNQVDVLCSSDSDDICAQNISYEGVSQEEISILNILKEHGIFIREKTQDFVVLQVKNMKTHVKVLDVLEFSSSRQRQSIIVEIKKQELSAIQKLIGTEDEYKGEDQSEKVTFLFTKGSDQKILRNFLNLFDCEHPLIHEFINKNSQGINTNKNENVIKSLTLKNTHKYKNIFESINKNTEYRALVYGFKVLNDYNNLLINILSGKSNNNHLDLNDKEKVYTSVFEILEFNVDFIGCTLIEDSLQEGVFETIKNIRDNGVKVWMITGDKKETAVTCAKNSGIAGNNYIAIVGRDIVNLLREELRLDNISNEIGSENTYNIFNFESIVIYRATPSQKGEICRCLNGLKFNTLAIGDGNNDVGMLKEANVGVGIQGKEGNQAALNSDFSVHKFKDLHKLLMQYGNNTIIRFSKLTINAFYKNLFFILIQYFYNYFNLGTGFPIYDNIFLNYFNTFYTALIPISIVLFDKEKEYKKLEYASNHEEQERGERPQQLSESVYNDYLKSRCHFTRKVIVYNLAYAFAQAIVCFGIFRVGFYKGISNSNGIQAGYGAESQLISLIVFFTVILRQVRIVAFYNIFTFLSVLISIAFAICVQFIFQSLPVITDTFFGPNSLVKLLKMPISYCIFALSMSTMYIMDVLFESLEHKLIIKEYIDLKRERKLVK</sequence>
<dbReference type="GO" id="GO:0046872">
    <property type="term" value="F:metal ion binding"/>
    <property type="evidence" value="ECO:0007669"/>
    <property type="project" value="UniProtKB-KW"/>
</dbReference>
<dbReference type="InterPro" id="IPR032631">
    <property type="entry name" value="P-type_ATPase_N"/>
</dbReference>
<evidence type="ECO:0000259" key="10">
    <source>
        <dbReference type="Pfam" id="PF16209"/>
    </source>
</evidence>
<dbReference type="PANTHER" id="PTHR24092">
    <property type="entry name" value="PROBABLE PHOSPHOLIPID-TRANSPORTING ATPASE"/>
    <property type="match status" value="1"/>
</dbReference>
<gene>
    <name evidence="12" type="primary">Atp11c</name>
    <name evidence="12" type="ORF">EHP00_902</name>
</gene>
<evidence type="ECO:0000256" key="4">
    <source>
        <dbReference type="ARBA" id="ARBA00022842"/>
    </source>
</evidence>
<feature type="domain" description="P-type ATPase N-terminal" evidence="10">
    <location>
        <begin position="8"/>
        <end position="63"/>
    </location>
</feature>
<accession>A0A1W0E4R9</accession>
<dbReference type="Proteomes" id="UP000192758">
    <property type="component" value="Unassembled WGS sequence"/>
</dbReference>
<feature type="domain" description="P-type ATPase C-terminal" evidence="11">
    <location>
        <begin position="887"/>
        <end position="1149"/>
    </location>
</feature>
<dbReference type="InterPro" id="IPR032630">
    <property type="entry name" value="P_typ_ATPase_c"/>
</dbReference>
<evidence type="ECO:0000256" key="3">
    <source>
        <dbReference type="ARBA" id="ARBA00022723"/>
    </source>
</evidence>
<keyword evidence="7 8" id="KW-0472">Membrane</keyword>
<dbReference type="InterPro" id="IPR059000">
    <property type="entry name" value="ATPase_P-type_domA"/>
</dbReference>